<dbReference type="EMBL" id="JWZT01002345">
    <property type="protein sequence ID" value="KII69598.1"/>
    <property type="molecule type" value="Genomic_DNA"/>
</dbReference>
<accession>A0A0C2JJL8</accession>
<comment type="caution">
    <text evidence="1">The sequence shown here is derived from an EMBL/GenBank/DDBJ whole genome shotgun (WGS) entry which is preliminary data.</text>
</comment>
<evidence type="ECO:0000313" key="1">
    <source>
        <dbReference type="EMBL" id="KII69598.1"/>
    </source>
</evidence>
<dbReference type="GO" id="GO:0003676">
    <property type="term" value="F:nucleic acid binding"/>
    <property type="evidence" value="ECO:0007669"/>
    <property type="project" value="InterPro"/>
</dbReference>
<dbReference type="PANTHER" id="PTHR38681">
    <property type="entry name" value="RETROVIRUS-RELATED POL POLYPROTEIN FROM TRANSPOSON 412-LIKE PROTEIN-RELATED"/>
    <property type="match status" value="1"/>
</dbReference>
<name>A0A0C2JJL8_THEKT</name>
<keyword evidence="2" id="KW-1185">Reference proteome</keyword>
<dbReference type="PANTHER" id="PTHR38681:SF1">
    <property type="entry name" value="RETROVIRUS-RELATED POL POLYPROTEIN FROM TRANSPOSON 412-LIKE PROTEIN"/>
    <property type="match status" value="1"/>
</dbReference>
<dbReference type="InterPro" id="IPR036397">
    <property type="entry name" value="RNaseH_sf"/>
</dbReference>
<reference evidence="1 2" key="1">
    <citation type="journal article" date="2014" name="Genome Biol. Evol.">
        <title>The genome of the myxosporean Thelohanellus kitauei shows adaptations to nutrient acquisition within its fish host.</title>
        <authorList>
            <person name="Yang Y."/>
            <person name="Xiong J."/>
            <person name="Zhou Z."/>
            <person name="Huo F."/>
            <person name="Miao W."/>
            <person name="Ran C."/>
            <person name="Liu Y."/>
            <person name="Zhang J."/>
            <person name="Feng J."/>
            <person name="Wang M."/>
            <person name="Wang M."/>
            <person name="Wang L."/>
            <person name="Yao B."/>
        </authorList>
    </citation>
    <scope>NUCLEOTIDE SEQUENCE [LARGE SCALE GENOMIC DNA]</scope>
    <source>
        <strain evidence="1">Wuqing</strain>
    </source>
</reference>
<proteinExistence type="predicted"/>
<gene>
    <name evidence="1" type="ORF">RF11_15537</name>
</gene>
<protein>
    <recommendedName>
        <fullName evidence="3">Integrase zinc-binding domain-containing protein</fullName>
    </recommendedName>
</protein>
<organism evidence="1 2">
    <name type="scientific">Thelohanellus kitauei</name>
    <name type="common">Myxosporean</name>
    <dbReference type="NCBI Taxonomy" id="669202"/>
    <lineage>
        <taxon>Eukaryota</taxon>
        <taxon>Metazoa</taxon>
        <taxon>Cnidaria</taxon>
        <taxon>Myxozoa</taxon>
        <taxon>Myxosporea</taxon>
        <taxon>Bivalvulida</taxon>
        <taxon>Platysporina</taxon>
        <taxon>Myxobolidae</taxon>
        <taxon>Thelohanellus</taxon>
    </lineage>
</organism>
<evidence type="ECO:0008006" key="3">
    <source>
        <dbReference type="Google" id="ProtNLM"/>
    </source>
</evidence>
<dbReference type="OMA" id="IECCPER"/>
<dbReference type="Gene3D" id="3.30.420.10">
    <property type="entry name" value="Ribonuclease H-like superfamily/Ribonuclease H"/>
    <property type="match status" value="1"/>
</dbReference>
<evidence type="ECO:0000313" key="2">
    <source>
        <dbReference type="Proteomes" id="UP000031668"/>
    </source>
</evidence>
<dbReference type="OrthoDB" id="5986823at2759"/>
<dbReference type="InterPro" id="IPR012337">
    <property type="entry name" value="RNaseH-like_sf"/>
</dbReference>
<sequence length="243" mass="27949">MRKQVIELARTCITCQTLKVQFHTKTPFENSWYQKSVSKLGYNYLLTIVGRFIRWLEGIPMNNISTQSCTRALLSYWIALFVIPTYITSDRGAHGMISQTSKFCDAGPAGWPKLIGRITLGIVGYLNCCKRRDWLFFRRACLWLYQTHSASAYLRILREKVNGLGSTLTSQHGSACKHTNPNELQKCRYVFVRNDSNMSPLQRPNDGPFQVLKPGPKTFQKEIECCPERILIDRLKPAYLDQD</sequence>
<dbReference type="SUPFAM" id="SSF53098">
    <property type="entry name" value="Ribonuclease H-like"/>
    <property type="match status" value="1"/>
</dbReference>
<dbReference type="AlphaFoldDB" id="A0A0C2JJL8"/>
<dbReference type="Proteomes" id="UP000031668">
    <property type="component" value="Unassembled WGS sequence"/>
</dbReference>